<protein>
    <submittedName>
        <fullName evidence="3">Uncharacterized protein</fullName>
    </submittedName>
</protein>
<organism evidence="3 4">
    <name type="scientific">Oryzihumus leptocrescens</name>
    <dbReference type="NCBI Taxonomy" id="297536"/>
    <lineage>
        <taxon>Bacteria</taxon>
        <taxon>Bacillati</taxon>
        <taxon>Actinomycetota</taxon>
        <taxon>Actinomycetes</taxon>
        <taxon>Micrococcales</taxon>
        <taxon>Intrasporangiaceae</taxon>
        <taxon>Oryzihumus</taxon>
    </lineage>
</organism>
<dbReference type="AlphaFoldDB" id="A0A542ZM18"/>
<evidence type="ECO:0000313" key="4">
    <source>
        <dbReference type="Proteomes" id="UP000319514"/>
    </source>
</evidence>
<sequence length="217" mass="22704">MNAVEQDAVNGREENVQEVSLRAVELLAKAQRAADEAVAEAQSYARDLEESAREQYRQILLRAQSAAQEHSSARETGGGVVQAGGEGGSLDSEKLLYVRTYARVAHAQLKSVLDVLNEELDQLAAMAQGHPGAGRPAPVAPSTSEVQPTGPDSRAGGMPMATTAAVHPGGGDRYGSGSGGPTLVSRTDDHWPPIFAATNAISYVYRGPALEKSSPEG</sequence>
<feature type="compositionally biased region" description="Gly residues" evidence="2">
    <location>
        <begin position="76"/>
        <end position="86"/>
    </location>
</feature>
<evidence type="ECO:0000256" key="2">
    <source>
        <dbReference type="SAM" id="MobiDB-lite"/>
    </source>
</evidence>
<feature type="region of interest" description="Disordered" evidence="2">
    <location>
        <begin position="128"/>
        <end position="186"/>
    </location>
</feature>
<feature type="region of interest" description="Disordered" evidence="2">
    <location>
        <begin position="67"/>
        <end position="86"/>
    </location>
</feature>
<keyword evidence="4" id="KW-1185">Reference proteome</keyword>
<dbReference type="EMBL" id="VFOQ01000001">
    <property type="protein sequence ID" value="TQL61416.1"/>
    <property type="molecule type" value="Genomic_DNA"/>
</dbReference>
<proteinExistence type="predicted"/>
<evidence type="ECO:0000313" key="3">
    <source>
        <dbReference type="EMBL" id="TQL61416.1"/>
    </source>
</evidence>
<accession>A0A542ZM18</accession>
<keyword evidence="1" id="KW-0175">Coiled coil</keyword>
<reference evidence="3 4" key="1">
    <citation type="submission" date="2019-06" db="EMBL/GenBank/DDBJ databases">
        <title>Sequencing the genomes of 1000 actinobacteria strains.</title>
        <authorList>
            <person name="Klenk H.-P."/>
        </authorList>
    </citation>
    <scope>NUCLEOTIDE SEQUENCE [LARGE SCALE GENOMIC DNA]</scope>
    <source>
        <strain evidence="3 4">DSM 18082</strain>
    </source>
</reference>
<gene>
    <name evidence="3" type="ORF">FB474_2825</name>
</gene>
<name>A0A542ZM18_9MICO</name>
<dbReference type="OrthoDB" id="4946401at2"/>
<feature type="coiled-coil region" evidence="1">
    <location>
        <begin position="27"/>
        <end position="54"/>
    </location>
</feature>
<evidence type="ECO:0000256" key="1">
    <source>
        <dbReference type="SAM" id="Coils"/>
    </source>
</evidence>
<dbReference type="RefSeq" id="WP_141789202.1">
    <property type="nucleotide sequence ID" value="NZ_BAAAKX010000001.1"/>
</dbReference>
<dbReference type="Proteomes" id="UP000319514">
    <property type="component" value="Unassembled WGS sequence"/>
</dbReference>
<feature type="compositionally biased region" description="Gly residues" evidence="2">
    <location>
        <begin position="168"/>
        <end position="180"/>
    </location>
</feature>
<comment type="caution">
    <text evidence="3">The sequence shown here is derived from an EMBL/GenBank/DDBJ whole genome shotgun (WGS) entry which is preliminary data.</text>
</comment>